<feature type="compositionally biased region" description="Basic and acidic residues" evidence="1">
    <location>
        <begin position="33"/>
        <end position="69"/>
    </location>
</feature>
<organism evidence="2 3">
    <name type="scientific">Euplotes crassus</name>
    <dbReference type="NCBI Taxonomy" id="5936"/>
    <lineage>
        <taxon>Eukaryota</taxon>
        <taxon>Sar</taxon>
        <taxon>Alveolata</taxon>
        <taxon>Ciliophora</taxon>
        <taxon>Intramacronucleata</taxon>
        <taxon>Spirotrichea</taxon>
        <taxon>Hypotrichia</taxon>
        <taxon>Euplotida</taxon>
        <taxon>Euplotidae</taxon>
        <taxon>Moneuplotes</taxon>
    </lineage>
</organism>
<comment type="caution">
    <text evidence="2">The sequence shown here is derived from an EMBL/GenBank/DDBJ whole genome shotgun (WGS) entry which is preliminary data.</text>
</comment>
<accession>A0AAD1U9P2</accession>
<proteinExistence type="predicted"/>
<reference evidence="2" key="1">
    <citation type="submission" date="2023-07" db="EMBL/GenBank/DDBJ databases">
        <authorList>
            <consortium name="AG Swart"/>
            <person name="Singh M."/>
            <person name="Singh A."/>
            <person name="Seah K."/>
            <person name="Emmerich C."/>
        </authorList>
    </citation>
    <scope>NUCLEOTIDE SEQUENCE</scope>
    <source>
        <strain evidence="2">DP1</strain>
    </source>
</reference>
<evidence type="ECO:0000256" key="1">
    <source>
        <dbReference type="SAM" id="MobiDB-lite"/>
    </source>
</evidence>
<feature type="compositionally biased region" description="Polar residues" evidence="1">
    <location>
        <begin position="74"/>
        <end position="86"/>
    </location>
</feature>
<feature type="region of interest" description="Disordered" evidence="1">
    <location>
        <begin position="407"/>
        <end position="426"/>
    </location>
</feature>
<dbReference type="AlphaFoldDB" id="A0AAD1U9P2"/>
<gene>
    <name evidence="2" type="ORF">ECRASSUSDP1_LOCUS2593</name>
</gene>
<protein>
    <submittedName>
        <fullName evidence="2">Uncharacterized protein</fullName>
    </submittedName>
</protein>
<dbReference type="EMBL" id="CAMPGE010002480">
    <property type="protein sequence ID" value="CAI2361283.1"/>
    <property type="molecule type" value="Genomic_DNA"/>
</dbReference>
<evidence type="ECO:0000313" key="3">
    <source>
        <dbReference type="Proteomes" id="UP001295684"/>
    </source>
</evidence>
<feature type="compositionally biased region" description="Low complexity" evidence="1">
    <location>
        <begin position="1"/>
        <end position="22"/>
    </location>
</feature>
<feature type="compositionally biased region" description="Basic residues" evidence="1">
    <location>
        <begin position="23"/>
        <end position="32"/>
    </location>
</feature>
<feature type="region of interest" description="Disordered" evidence="1">
    <location>
        <begin position="1"/>
        <end position="118"/>
    </location>
</feature>
<dbReference type="Proteomes" id="UP001295684">
    <property type="component" value="Unassembled WGS sequence"/>
</dbReference>
<sequence length="506" mass="59725">MKNNSNSFDSSSQSNKSSSGYGSKKRNLKRIRKDQDGSRFENSDSLKEKEAYKKYEGMEEMKTSIRSEQRIGSAKTSYPEISSFDNHFQREKEPSSSQRKKFRRMINSEEEEDHRSNSSSKVKYNRVKVKKIDDEEIYHDIVSLLQTDERVRSIIKSERSNYRKLKYEYNKKRHFMGTSLINNDQYKEEEQAGYHEIVDSMLEKFESLQLQGFETLKKMHIKYLEDKIKKGDKHVDYETIERIKLMNVDEWEKSLTDKEKRKIKKRNQDQKRIIKRLLESDIGLVDEFEISEPTNQSFTALRPINGPPIGGDHHSPPPISFSPPFHPPIPHHYPPVPDFDRNDNFGMQFKEAFHDPHKPFFNKGMPHVILDECSYSIDKKKVDFISEKIHKYYDEIPEEIRESISFEKETEKLRDSTESSSRNRRESPQYNFDLLNEMSAKIKSCDDISIEDLQLLIFLVQLTISDMKSVGRGGKGYSLQAYELRRRGFKVNPKELLDFLEKCRNR</sequence>
<evidence type="ECO:0000313" key="2">
    <source>
        <dbReference type="EMBL" id="CAI2361283.1"/>
    </source>
</evidence>
<name>A0AAD1U9P2_EUPCR</name>
<keyword evidence="3" id="KW-1185">Reference proteome</keyword>